<sequence>MWRQSKKSSTLTESPAVVPVIEALSHKPTSNSDRVAALLNQRVDALVKSNLKVAQKLKRKTYLSGGSAKGSIARPGCGFQNFKINVFDMNIALIAALTLMKDHECLDLLKEIGGTHVCEDRRKKSSKFMVEIEKCWIFLK</sequence>
<proteinExistence type="predicted"/>
<protein>
    <submittedName>
        <fullName evidence="1">Uncharacterized protein</fullName>
    </submittedName>
</protein>
<organism evidence="1 2">
    <name type="scientific">Physcomitrium patens</name>
    <name type="common">Spreading-leaved earth moss</name>
    <name type="synonym">Physcomitrella patens</name>
    <dbReference type="NCBI Taxonomy" id="3218"/>
    <lineage>
        <taxon>Eukaryota</taxon>
        <taxon>Viridiplantae</taxon>
        <taxon>Streptophyta</taxon>
        <taxon>Embryophyta</taxon>
        <taxon>Bryophyta</taxon>
        <taxon>Bryophytina</taxon>
        <taxon>Bryopsida</taxon>
        <taxon>Funariidae</taxon>
        <taxon>Funariales</taxon>
        <taxon>Funariaceae</taxon>
        <taxon>Physcomitrium</taxon>
    </lineage>
</organism>
<reference evidence="1 2" key="1">
    <citation type="journal article" date="2008" name="Science">
        <title>The Physcomitrella genome reveals evolutionary insights into the conquest of land by plants.</title>
        <authorList>
            <person name="Rensing S."/>
            <person name="Lang D."/>
            <person name="Zimmer A."/>
            <person name="Terry A."/>
            <person name="Salamov A."/>
            <person name="Shapiro H."/>
            <person name="Nishiyama T."/>
            <person name="Perroud P.-F."/>
            <person name="Lindquist E."/>
            <person name="Kamisugi Y."/>
            <person name="Tanahashi T."/>
            <person name="Sakakibara K."/>
            <person name="Fujita T."/>
            <person name="Oishi K."/>
            <person name="Shin-I T."/>
            <person name="Kuroki Y."/>
            <person name="Toyoda A."/>
            <person name="Suzuki Y."/>
            <person name="Hashimoto A."/>
            <person name="Yamaguchi K."/>
            <person name="Sugano A."/>
            <person name="Kohara Y."/>
            <person name="Fujiyama A."/>
            <person name="Anterola A."/>
            <person name="Aoki S."/>
            <person name="Ashton N."/>
            <person name="Barbazuk W.B."/>
            <person name="Barker E."/>
            <person name="Bennetzen J."/>
            <person name="Bezanilla M."/>
            <person name="Blankenship R."/>
            <person name="Cho S.H."/>
            <person name="Dutcher S."/>
            <person name="Estelle M."/>
            <person name="Fawcett J.A."/>
            <person name="Gundlach H."/>
            <person name="Hanada K."/>
            <person name="Heyl A."/>
            <person name="Hicks K.A."/>
            <person name="Hugh J."/>
            <person name="Lohr M."/>
            <person name="Mayer K."/>
            <person name="Melkozernov A."/>
            <person name="Murata T."/>
            <person name="Nelson D."/>
            <person name="Pils B."/>
            <person name="Prigge M."/>
            <person name="Reiss B."/>
            <person name="Renner T."/>
            <person name="Rombauts S."/>
            <person name="Rushton P."/>
            <person name="Sanderfoot A."/>
            <person name="Schween G."/>
            <person name="Shiu S.-H."/>
            <person name="Stueber K."/>
            <person name="Theodoulou F.L."/>
            <person name="Tu H."/>
            <person name="Van de Peer Y."/>
            <person name="Verrier P.J."/>
            <person name="Waters E."/>
            <person name="Wood A."/>
            <person name="Yang L."/>
            <person name="Cove D."/>
            <person name="Cuming A."/>
            <person name="Hasebe M."/>
            <person name="Lucas S."/>
            <person name="Mishler D.B."/>
            <person name="Reski R."/>
            <person name="Grigoriev I."/>
            <person name="Quatrano R.S."/>
            <person name="Boore J.L."/>
        </authorList>
    </citation>
    <scope>NUCLEOTIDE SEQUENCE [LARGE SCALE GENOMIC DNA]</scope>
    <source>
        <strain evidence="1 2">cv. Gransden 2004</strain>
    </source>
</reference>
<dbReference type="EnsemblPlants" id="Pp3c8_19670V3.3">
    <property type="protein sequence ID" value="Pp3c8_19670V3.3"/>
    <property type="gene ID" value="Pp3c8_19670"/>
</dbReference>
<reference evidence="1 2" key="2">
    <citation type="journal article" date="2018" name="Plant J.">
        <title>The Physcomitrella patens chromosome-scale assembly reveals moss genome structure and evolution.</title>
        <authorList>
            <person name="Lang D."/>
            <person name="Ullrich K.K."/>
            <person name="Murat F."/>
            <person name="Fuchs J."/>
            <person name="Jenkins J."/>
            <person name="Haas F.B."/>
            <person name="Piednoel M."/>
            <person name="Gundlach H."/>
            <person name="Van Bel M."/>
            <person name="Meyberg R."/>
            <person name="Vives C."/>
            <person name="Morata J."/>
            <person name="Symeonidi A."/>
            <person name="Hiss M."/>
            <person name="Muchero W."/>
            <person name="Kamisugi Y."/>
            <person name="Saleh O."/>
            <person name="Blanc G."/>
            <person name="Decker E.L."/>
            <person name="van Gessel N."/>
            <person name="Grimwood J."/>
            <person name="Hayes R.D."/>
            <person name="Graham S.W."/>
            <person name="Gunter L.E."/>
            <person name="McDaniel S.F."/>
            <person name="Hoernstein S.N.W."/>
            <person name="Larsson A."/>
            <person name="Li F.W."/>
            <person name="Perroud P.F."/>
            <person name="Phillips J."/>
            <person name="Ranjan P."/>
            <person name="Rokshar D.S."/>
            <person name="Rothfels C.J."/>
            <person name="Schneider L."/>
            <person name="Shu S."/>
            <person name="Stevenson D.W."/>
            <person name="Thummler F."/>
            <person name="Tillich M."/>
            <person name="Villarreal Aguilar J.C."/>
            <person name="Widiez T."/>
            <person name="Wong G.K."/>
            <person name="Wymore A."/>
            <person name="Zhang Y."/>
            <person name="Zimmer A.D."/>
            <person name="Quatrano R.S."/>
            <person name="Mayer K.F.X."/>
            <person name="Goodstein D."/>
            <person name="Casacuberta J.M."/>
            <person name="Vandepoele K."/>
            <person name="Reski R."/>
            <person name="Cuming A.C."/>
            <person name="Tuskan G.A."/>
            <person name="Maumus F."/>
            <person name="Salse J."/>
            <person name="Schmutz J."/>
            <person name="Rensing S.A."/>
        </authorList>
    </citation>
    <scope>NUCLEOTIDE SEQUENCE [LARGE SCALE GENOMIC DNA]</scope>
    <source>
        <strain evidence="1 2">cv. Gransden 2004</strain>
    </source>
</reference>
<keyword evidence="2" id="KW-1185">Reference proteome</keyword>
<evidence type="ECO:0000313" key="2">
    <source>
        <dbReference type="Proteomes" id="UP000006727"/>
    </source>
</evidence>
<reference evidence="1" key="3">
    <citation type="submission" date="2020-12" db="UniProtKB">
        <authorList>
            <consortium name="EnsemblPlants"/>
        </authorList>
    </citation>
    <scope>IDENTIFICATION</scope>
</reference>
<evidence type="ECO:0000313" key="1">
    <source>
        <dbReference type="EnsemblPlants" id="Pp3c8_19670V3.3"/>
    </source>
</evidence>
<accession>A0A7I4FUS1</accession>
<dbReference type="AlphaFoldDB" id="A0A7I4FUS1"/>
<dbReference type="Gramene" id="Pp3c8_19670V3.3">
    <property type="protein sequence ID" value="Pp3c8_19670V3.3"/>
    <property type="gene ID" value="Pp3c8_19670"/>
</dbReference>
<dbReference type="Proteomes" id="UP000006727">
    <property type="component" value="Chromosome 8"/>
</dbReference>
<dbReference type="EMBL" id="ABEU02000008">
    <property type="status" value="NOT_ANNOTATED_CDS"/>
    <property type="molecule type" value="Genomic_DNA"/>
</dbReference>
<name>A0A7I4FUS1_PHYPA</name>
<dbReference type="InParanoid" id="A0A7I4FUS1"/>